<reference evidence="1 2" key="1">
    <citation type="submission" date="2020-03" db="EMBL/GenBank/DDBJ databases">
        <title>Hydrogenophaga sp. nov. isolated from cyanobacterial mat.</title>
        <authorList>
            <person name="Thorat V."/>
            <person name="Kirdat K."/>
            <person name="Tiwarekar B."/>
            <person name="Costa E.D."/>
            <person name="Yadav A."/>
        </authorList>
    </citation>
    <scope>NUCLEOTIDE SEQUENCE [LARGE SCALE GENOMIC DNA]</scope>
    <source>
        <strain evidence="1 2">BA0156</strain>
    </source>
</reference>
<dbReference type="RefSeq" id="WP_166222982.1">
    <property type="nucleotide sequence ID" value="NZ_CP049989.1"/>
</dbReference>
<keyword evidence="2" id="KW-1185">Reference proteome</keyword>
<gene>
    <name evidence="1" type="ORF">G9Q37_00490</name>
</gene>
<dbReference type="EMBL" id="CP049989">
    <property type="protein sequence ID" value="QIM50713.1"/>
    <property type="molecule type" value="Genomic_DNA"/>
</dbReference>
<dbReference type="AlphaFoldDB" id="A0A6G8IC50"/>
<evidence type="ECO:0008006" key="3">
    <source>
        <dbReference type="Google" id="ProtNLM"/>
    </source>
</evidence>
<dbReference type="KEGG" id="hcz:G9Q37_00490"/>
<dbReference type="Proteomes" id="UP000503162">
    <property type="component" value="Chromosome"/>
</dbReference>
<protein>
    <recommendedName>
        <fullName evidence="3">GspL cytoplasmic actin-ATPase-like domain-containing protein</fullName>
    </recommendedName>
</protein>
<proteinExistence type="predicted"/>
<organism evidence="1 2">
    <name type="scientific">Hydrogenophaga crocea</name>
    <dbReference type="NCBI Taxonomy" id="2716225"/>
    <lineage>
        <taxon>Bacteria</taxon>
        <taxon>Pseudomonadati</taxon>
        <taxon>Pseudomonadota</taxon>
        <taxon>Betaproteobacteria</taxon>
        <taxon>Burkholderiales</taxon>
        <taxon>Comamonadaceae</taxon>
        <taxon>Hydrogenophaga</taxon>
    </lineage>
</organism>
<accession>A0A6G8IC50</accession>
<name>A0A6G8IC50_9BURK</name>
<evidence type="ECO:0000313" key="2">
    <source>
        <dbReference type="Proteomes" id="UP000503162"/>
    </source>
</evidence>
<sequence length="271" mass="28619">MWFADTAVPAGLLADGAVLLPARRAHGEPELRAAAAPAASDAPWQASLDALLALLRAPGRRPAALSLNLSAAFVRWHLLPWPPGAGSPAELDAAVRLRLRAVHGAAVEGWLLQRAEGVPGQPVPVCAIDQALLQAVRSGLAGAGWRLHRLQPYAAAAFDHWRPVWRRGAAWLAVVEADHLTLALVDRGRWAALRSVRCHGGDSAALQAACAGLQARLALEAERPVPPDTPLYLTGPVAHEHAGTDPVAGQWLRPEGGPAWCDGPARLAWGR</sequence>
<evidence type="ECO:0000313" key="1">
    <source>
        <dbReference type="EMBL" id="QIM50713.1"/>
    </source>
</evidence>